<evidence type="ECO:0000256" key="6">
    <source>
        <dbReference type="ARBA" id="ARBA00023014"/>
    </source>
</evidence>
<keyword evidence="8" id="KW-1185">Reference proteome</keyword>
<dbReference type="InterPro" id="IPR051684">
    <property type="entry name" value="Electron_Trans/Redox"/>
</dbReference>
<evidence type="ECO:0000256" key="2">
    <source>
        <dbReference type="ARBA" id="ARBA00022485"/>
    </source>
</evidence>
<dbReference type="InterPro" id="IPR017896">
    <property type="entry name" value="4Fe4S_Fe-S-bd"/>
</dbReference>
<dbReference type="PATRIC" id="fig|754476.3.peg.2758"/>
<keyword evidence="3" id="KW-0479">Metal-binding</keyword>
<dbReference type="OrthoDB" id="9811700at2"/>
<dbReference type="Pfam" id="PF11614">
    <property type="entry name" value="FixG_C"/>
    <property type="match status" value="1"/>
</dbReference>
<reference evidence="7 8" key="1">
    <citation type="journal article" date="2012" name="J. Bacteriol.">
        <title>Complete genome sequences of Methylophaga sp. strain JAM1 and Methylophaga sp. strain JAM7.</title>
        <authorList>
            <person name="Villeneuve C."/>
            <person name="Martineau C."/>
            <person name="Mauffrey F."/>
            <person name="Villemur R."/>
        </authorList>
    </citation>
    <scope>NUCLEOTIDE SEQUENCE [LARGE SCALE GENOMIC DNA]</scope>
    <source>
        <strain evidence="7 8">JAM1</strain>
    </source>
</reference>
<evidence type="ECO:0000256" key="4">
    <source>
        <dbReference type="ARBA" id="ARBA00022982"/>
    </source>
</evidence>
<dbReference type="STRING" id="754476.Q7A_2811"/>
<name>I1XMH4_METNJ</name>
<dbReference type="EMBL" id="CP003390">
    <property type="protein sequence ID" value="AFI85593.1"/>
    <property type="molecule type" value="Genomic_DNA"/>
</dbReference>
<reference evidence="7 8" key="2">
    <citation type="journal article" date="2013" name="Int. J. Syst. Evol. Microbiol.">
        <title>Methylophaga nitratireducenticrescens sp. nov. and Methylophaga frappieri sp. nov., isolated from the biofilm of the methanol-fed denitrification system treating the seawater at the Montreal Biodome.</title>
        <authorList>
            <person name="Villeneuve C."/>
            <person name="Martineau C."/>
            <person name="Mauffrey F."/>
            <person name="Villemur R."/>
        </authorList>
    </citation>
    <scope>NUCLEOTIDE SEQUENCE [LARGE SCALE GENOMIC DNA]</scope>
    <source>
        <strain evidence="7 8">JAM1</strain>
    </source>
</reference>
<dbReference type="PANTHER" id="PTHR30176">
    <property type="entry name" value="FERREDOXIN-TYPE PROTEIN NAPH"/>
    <property type="match status" value="1"/>
</dbReference>
<dbReference type="PROSITE" id="PS51379">
    <property type="entry name" value="4FE4S_FER_2"/>
    <property type="match status" value="1"/>
</dbReference>
<evidence type="ECO:0000313" key="8">
    <source>
        <dbReference type="Proteomes" id="UP000009144"/>
    </source>
</evidence>
<dbReference type="AlphaFoldDB" id="I1XMH4"/>
<dbReference type="GO" id="GO:0046872">
    <property type="term" value="F:metal ion binding"/>
    <property type="evidence" value="ECO:0007669"/>
    <property type="project" value="UniProtKB-KW"/>
</dbReference>
<dbReference type="NCBIfam" id="TIGR02745">
    <property type="entry name" value="ccoG_rdxA_fixG"/>
    <property type="match status" value="1"/>
</dbReference>
<keyword evidence="5" id="KW-0408">Iron</keyword>
<accession>I1XMH4</accession>
<keyword evidence="6" id="KW-0411">Iron-sulfur</keyword>
<dbReference type="eggNOG" id="COG0348">
    <property type="taxonomic scope" value="Bacteria"/>
</dbReference>
<dbReference type="Pfam" id="PF12801">
    <property type="entry name" value="Fer4_5"/>
    <property type="match status" value="1"/>
</dbReference>
<proteinExistence type="predicted"/>
<organism evidence="7 8">
    <name type="scientific">Methylophaga nitratireducenticrescens</name>
    <dbReference type="NCBI Taxonomy" id="754476"/>
    <lineage>
        <taxon>Bacteria</taxon>
        <taxon>Pseudomonadati</taxon>
        <taxon>Pseudomonadota</taxon>
        <taxon>Gammaproteobacteria</taxon>
        <taxon>Thiotrichales</taxon>
        <taxon>Piscirickettsiaceae</taxon>
        <taxon>Methylophaga</taxon>
    </lineage>
</organism>
<protein>
    <submittedName>
        <fullName evidence="7">Type cbb3 cytochrome oxidase biogenesis protein CcoG</fullName>
    </submittedName>
</protein>
<keyword evidence="2" id="KW-0004">4Fe-4S</keyword>
<evidence type="ECO:0000313" key="7">
    <source>
        <dbReference type="EMBL" id="AFI85593.1"/>
    </source>
</evidence>
<sequence>MTEQPIHFMEKNGDIYEEMADWDVNAGGEKIVAKRMSGRFRNLKWFGMSIWLFYFIVPYIRWKDKQAVLLDIPNRQFHFFELTIFPQDIWMLSLTLLFFAILLAAVTSIAGRVFCGYFCFQTVWTDIYTWIEGKFEGDTPQKQLRFKQAPWSIRKLLKKISKHTLWLAIALLTGLTFSAWFTDAFELWRDVLSLQAHLAVWIVMAIFTTFTYVFAGFMREQVCFWLCPYARLQGVMYDQNTILPAYDAERGEPRGKLKKGETDPSKGSCIDCKLCVNVCPTGIDIRKGQQEGCITCGMCIDACDSVMDKINEPRGLIRYASYAELQGHSKPQPLYKRPRVIIYSLILLASLAGIAYGFLSLSATDFSVRPDRQPLFVQLSDGSIQNRYTLKLLNKQNVPIEVQYQIEGMAGASLHGLHDTYRIEPAKVHTVTALVRVTESELQSGISPLTFNVKVVEGAQSDISYQTIFTAPKEKER</sequence>
<keyword evidence="4" id="KW-0249">Electron transport</keyword>
<dbReference type="PANTHER" id="PTHR30176:SF3">
    <property type="entry name" value="FERREDOXIN-TYPE PROTEIN NAPH"/>
    <property type="match status" value="1"/>
</dbReference>
<dbReference type="InterPro" id="IPR017900">
    <property type="entry name" value="4Fe4S_Fe_S_CS"/>
</dbReference>
<keyword evidence="1" id="KW-0813">Transport</keyword>
<dbReference type="Gene3D" id="2.60.40.10">
    <property type="entry name" value="Immunoglobulins"/>
    <property type="match status" value="1"/>
</dbReference>
<dbReference type="GO" id="GO:0051539">
    <property type="term" value="F:4 iron, 4 sulfur cluster binding"/>
    <property type="evidence" value="ECO:0007669"/>
    <property type="project" value="UniProtKB-KW"/>
</dbReference>
<dbReference type="InterPro" id="IPR032879">
    <property type="entry name" value="FixG_C"/>
</dbReference>
<dbReference type="Proteomes" id="UP000009144">
    <property type="component" value="Chromosome"/>
</dbReference>
<dbReference type="GO" id="GO:0005886">
    <property type="term" value="C:plasma membrane"/>
    <property type="evidence" value="ECO:0007669"/>
    <property type="project" value="TreeGrafter"/>
</dbReference>
<dbReference type="InterPro" id="IPR014116">
    <property type="entry name" value="Cyt_c_oxidase_cbb3_FixG"/>
</dbReference>
<dbReference type="PROSITE" id="PS00198">
    <property type="entry name" value="4FE4S_FER_1"/>
    <property type="match status" value="1"/>
</dbReference>
<gene>
    <name evidence="7" type="ordered locus">Q7A_2811</name>
</gene>
<evidence type="ECO:0000256" key="1">
    <source>
        <dbReference type="ARBA" id="ARBA00022448"/>
    </source>
</evidence>
<dbReference type="Pfam" id="PF13746">
    <property type="entry name" value="Fer4_18"/>
    <property type="match status" value="1"/>
</dbReference>
<dbReference type="InterPro" id="IPR013783">
    <property type="entry name" value="Ig-like_fold"/>
</dbReference>
<evidence type="ECO:0000256" key="3">
    <source>
        <dbReference type="ARBA" id="ARBA00022723"/>
    </source>
</evidence>
<dbReference type="SUPFAM" id="SSF54862">
    <property type="entry name" value="4Fe-4S ferredoxins"/>
    <property type="match status" value="1"/>
</dbReference>
<dbReference type="KEGG" id="mej:Q7A_2811"/>
<dbReference type="RefSeq" id="WP_014707954.1">
    <property type="nucleotide sequence ID" value="NC_017857.3"/>
</dbReference>
<evidence type="ECO:0000256" key="5">
    <source>
        <dbReference type="ARBA" id="ARBA00023004"/>
    </source>
</evidence>
<dbReference type="HOGENOM" id="CLU_032118_0_0_6"/>